<name>A0A175RA91_9HYPH</name>
<sequence length="256" mass="27950">MATETMTFTADEATVEALAIAIFEADEDENDEACAKNAETAAFVGERTSWGDPINHAAHDNYRARARRTLSHLPGKLLSCDGGGAHTDWPLAEPTGWLPSYMADEVSPPPRKTPDDWIALRWGRSVEIAGPNEDQGDRTGRTAVTLGHTILFMAFFDLGTIKIEVLPDGTWKAADPKLLDAATLKANGYCEKGDGETYATSLDDLAHNFAEVGGPLDGPELVEVEAWHWSDEIPFALIKRTDGFFTFRQLADEVKA</sequence>
<proteinExistence type="predicted"/>
<dbReference type="Proteomes" id="UP000078272">
    <property type="component" value="Unassembled WGS sequence"/>
</dbReference>
<dbReference type="AlphaFoldDB" id="A0A175RA91"/>
<organism evidence="1 2">
    <name type="scientific">Aureimonas ureilytica</name>
    <dbReference type="NCBI Taxonomy" id="401562"/>
    <lineage>
        <taxon>Bacteria</taxon>
        <taxon>Pseudomonadati</taxon>
        <taxon>Pseudomonadota</taxon>
        <taxon>Alphaproteobacteria</taxon>
        <taxon>Hyphomicrobiales</taxon>
        <taxon>Aurantimonadaceae</taxon>
        <taxon>Aureimonas</taxon>
    </lineage>
</organism>
<gene>
    <name evidence="1" type="ORF">NS226_06740</name>
</gene>
<reference evidence="1 2" key="1">
    <citation type="journal article" date="2016" name="Front. Microbiol.">
        <title>Genomic Resource of Rice Seed Associated Bacteria.</title>
        <authorList>
            <person name="Midha S."/>
            <person name="Bansal K."/>
            <person name="Sharma S."/>
            <person name="Kumar N."/>
            <person name="Patil P.P."/>
            <person name="Chaudhry V."/>
            <person name="Patil P.B."/>
        </authorList>
    </citation>
    <scope>NUCLEOTIDE SEQUENCE [LARGE SCALE GENOMIC DNA]</scope>
    <source>
        <strain evidence="1 2">NS226</strain>
    </source>
</reference>
<dbReference type="EMBL" id="LDPZ01000013">
    <property type="protein sequence ID" value="KTQ96806.1"/>
    <property type="molecule type" value="Genomic_DNA"/>
</dbReference>
<comment type="caution">
    <text evidence="1">The sequence shown here is derived from an EMBL/GenBank/DDBJ whole genome shotgun (WGS) entry which is preliminary data.</text>
</comment>
<evidence type="ECO:0000313" key="1">
    <source>
        <dbReference type="EMBL" id="KTQ96806.1"/>
    </source>
</evidence>
<evidence type="ECO:0000313" key="2">
    <source>
        <dbReference type="Proteomes" id="UP000078272"/>
    </source>
</evidence>
<dbReference type="PATRIC" id="fig|401562.3.peg.639"/>
<dbReference type="RefSeq" id="WP_058634322.1">
    <property type="nucleotide sequence ID" value="NZ_LDPZ01000013.1"/>
</dbReference>
<accession>A0A175RA91</accession>
<protein>
    <submittedName>
        <fullName evidence="1">Uncharacterized protein</fullName>
    </submittedName>
</protein>
<dbReference type="OrthoDB" id="8456912at2"/>